<evidence type="ECO:0000259" key="3">
    <source>
        <dbReference type="Pfam" id="PF13439"/>
    </source>
</evidence>
<keyword evidence="1" id="KW-0328">Glycosyltransferase</keyword>
<reference evidence="4 5" key="1">
    <citation type="submission" date="2020-03" db="EMBL/GenBank/DDBJ databases">
        <title>Two novel Motilibacter sp.</title>
        <authorList>
            <person name="Liu S."/>
        </authorList>
    </citation>
    <scope>NUCLEOTIDE SEQUENCE [LARGE SCALE GENOMIC DNA]</scope>
    <source>
        <strain evidence="4 5">E257</strain>
    </source>
</reference>
<protein>
    <submittedName>
        <fullName evidence="4">Glycosyltransferase</fullName>
    </submittedName>
</protein>
<proteinExistence type="predicted"/>
<keyword evidence="2" id="KW-0808">Transferase</keyword>
<evidence type="ECO:0000313" key="5">
    <source>
        <dbReference type="Proteomes" id="UP000800981"/>
    </source>
</evidence>
<name>A0ABX0GRD7_9ACTN</name>
<gene>
    <name evidence="4" type="ORF">G9H71_06460</name>
</gene>
<sequence>MSPHTSPGTSNGIVGVTGCPPYSARLRVLHVVGTADPQLREFVDAVARHQQAGGWDVSVASPTPAGPADGWHEWPVLDTPRAVPAAVASLRPLLSGVDPEVLVLHGAGAGTAGRLAARGDRPTVYVPHRTGFFAGGRRLRPVDRLWERRACGWTSALVLLDAAQAMAATAAGMTAPQFVLSASAETVDGSYAALAAIVARAHVFGTPAVTWSPEARGGTAPRP</sequence>
<dbReference type="Proteomes" id="UP000800981">
    <property type="component" value="Unassembled WGS sequence"/>
</dbReference>
<evidence type="ECO:0000256" key="2">
    <source>
        <dbReference type="ARBA" id="ARBA00022679"/>
    </source>
</evidence>
<evidence type="ECO:0000256" key="1">
    <source>
        <dbReference type="ARBA" id="ARBA00022676"/>
    </source>
</evidence>
<organism evidence="4 5">
    <name type="scientific">Motilibacter deserti</name>
    <dbReference type="NCBI Taxonomy" id="2714956"/>
    <lineage>
        <taxon>Bacteria</taxon>
        <taxon>Bacillati</taxon>
        <taxon>Actinomycetota</taxon>
        <taxon>Actinomycetes</taxon>
        <taxon>Motilibacterales</taxon>
        <taxon>Motilibacteraceae</taxon>
        <taxon>Motilibacter</taxon>
    </lineage>
</organism>
<dbReference type="SUPFAM" id="SSF53756">
    <property type="entry name" value="UDP-Glycosyltransferase/glycogen phosphorylase"/>
    <property type="match status" value="1"/>
</dbReference>
<dbReference type="InterPro" id="IPR028098">
    <property type="entry name" value="Glyco_trans_4-like_N"/>
</dbReference>
<keyword evidence="5" id="KW-1185">Reference proteome</keyword>
<dbReference type="RefSeq" id="WP_166279796.1">
    <property type="nucleotide sequence ID" value="NZ_JAANNP010000002.1"/>
</dbReference>
<dbReference type="EMBL" id="JAANNP010000002">
    <property type="protein sequence ID" value="NHC13422.1"/>
    <property type="molecule type" value="Genomic_DNA"/>
</dbReference>
<feature type="domain" description="Glycosyltransferase subfamily 4-like N-terminal" evidence="3">
    <location>
        <begin position="43"/>
        <end position="158"/>
    </location>
</feature>
<dbReference type="Pfam" id="PF13439">
    <property type="entry name" value="Glyco_transf_4"/>
    <property type="match status" value="1"/>
</dbReference>
<accession>A0ABX0GRD7</accession>
<comment type="caution">
    <text evidence="4">The sequence shown here is derived from an EMBL/GenBank/DDBJ whole genome shotgun (WGS) entry which is preliminary data.</text>
</comment>
<dbReference type="Gene3D" id="3.40.50.2000">
    <property type="entry name" value="Glycogen Phosphorylase B"/>
    <property type="match status" value="1"/>
</dbReference>
<evidence type="ECO:0000313" key="4">
    <source>
        <dbReference type="EMBL" id="NHC13422.1"/>
    </source>
</evidence>